<dbReference type="PANTHER" id="PTHR43737:SF1">
    <property type="entry name" value="DUF1501 DOMAIN-CONTAINING PROTEIN"/>
    <property type="match status" value="1"/>
</dbReference>
<comment type="caution">
    <text evidence="1">The sequence shown here is derived from an EMBL/GenBank/DDBJ whole genome shotgun (WGS) entry which is preliminary data.</text>
</comment>
<dbReference type="InterPro" id="IPR019546">
    <property type="entry name" value="TAT_signal_bac_arc"/>
</dbReference>
<dbReference type="InterPro" id="IPR010869">
    <property type="entry name" value="DUF1501"/>
</dbReference>
<organism evidence="1 2">
    <name type="scientific">Roseimicrobium gellanilyticum</name>
    <dbReference type="NCBI Taxonomy" id="748857"/>
    <lineage>
        <taxon>Bacteria</taxon>
        <taxon>Pseudomonadati</taxon>
        <taxon>Verrucomicrobiota</taxon>
        <taxon>Verrucomicrobiia</taxon>
        <taxon>Verrucomicrobiales</taxon>
        <taxon>Verrucomicrobiaceae</taxon>
        <taxon>Roseimicrobium</taxon>
    </lineage>
</organism>
<gene>
    <name evidence="1" type="ORF">DES53_114105</name>
</gene>
<dbReference type="NCBIfam" id="TIGR01409">
    <property type="entry name" value="TAT_signal_seq"/>
    <property type="match status" value="1"/>
</dbReference>
<dbReference type="SUPFAM" id="SSF53649">
    <property type="entry name" value="Alkaline phosphatase-like"/>
    <property type="match status" value="1"/>
</dbReference>
<dbReference type="OrthoDB" id="176215at2"/>
<dbReference type="RefSeq" id="WP_113961592.1">
    <property type="nucleotide sequence ID" value="NZ_QNRR01000014.1"/>
</dbReference>
<dbReference type="EMBL" id="QNRR01000014">
    <property type="protein sequence ID" value="RBP37367.1"/>
    <property type="molecule type" value="Genomic_DNA"/>
</dbReference>
<sequence length="491" mass="53801">MSPAEYFTQTRRDFLATSACGLGGLALASLFQQDGLLASESVPSNPLATRKPHFAPKAERCIFIFLEGGPSQMDLFDPKPLLNKYDGQPLPDSLVGDQKFAFLQKETATVMGTKRVFKKHGQCGMEISDLLPHIATCADDIALVRSMHTTQFNHLPGQLMLNCGAPLLGRPSLGSWVTYGLGNASQELPSYVVMVSKGRGLPGGSSTWSSGFLPSPYGGVMFRNGASPVLNLSNPDGITTEMQSASLGALNDLNRLRHRYVGDPEIASRINSYELAFRMQSAAPELVDIKGESQSTLEAYGINRSEPPIKSNLGGIGLYQTFSRHCLQARRMVERGVRFVNIIHASWDHHSSLDPQLAHNCQMVDQPIAALLRDLKQRGLLDTTLVVWGSEFGRTALGENRPGFKKVTGRDHHPGAFSLWMAGGGIKGGQVYGESDDFAWKVARDPVSIHDFHATILHLFGMDHKRLTYRFQGRDFRLTDVHGEVVKGLLV</sequence>
<dbReference type="AlphaFoldDB" id="A0A366H5M3"/>
<evidence type="ECO:0000313" key="2">
    <source>
        <dbReference type="Proteomes" id="UP000253426"/>
    </source>
</evidence>
<dbReference type="Proteomes" id="UP000253426">
    <property type="component" value="Unassembled WGS sequence"/>
</dbReference>
<keyword evidence="2" id="KW-1185">Reference proteome</keyword>
<name>A0A366H5M3_9BACT</name>
<accession>A0A366H5M3</accession>
<reference evidence="1 2" key="1">
    <citation type="submission" date="2018-06" db="EMBL/GenBank/DDBJ databases">
        <title>Genomic Encyclopedia of Type Strains, Phase IV (KMG-IV): sequencing the most valuable type-strain genomes for metagenomic binning, comparative biology and taxonomic classification.</title>
        <authorList>
            <person name="Goeker M."/>
        </authorList>
    </citation>
    <scope>NUCLEOTIDE SEQUENCE [LARGE SCALE GENOMIC DNA]</scope>
    <source>
        <strain evidence="1 2">DSM 25532</strain>
    </source>
</reference>
<dbReference type="InterPro" id="IPR006311">
    <property type="entry name" value="TAT_signal"/>
</dbReference>
<protein>
    <submittedName>
        <fullName evidence="1">Secreted protein</fullName>
    </submittedName>
</protein>
<dbReference type="PROSITE" id="PS51318">
    <property type="entry name" value="TAT"/>
    <property type="match status" value="1"/>
</dbReference>
<dbReference type="InterPro" id="IPR017850">
    <property type="entry name" value="Alkaline_phosphatase_core_sf"/>
</dbReference>
<proteinExistence type="predicted"/>
<dbReference type="PANTHER" id="PTHR43737">
    <property type="entry name" value="BLL7424 PROTEIN"/>
    <property type="match status" value="1"/>
</dbReference>
<dbReference type="Gene3D" id="3.40.720.10">
    <property type="entry name" value="Alkaline Phosphatase, subunit A"/>
    <property type="match status" value="1"/>
</dbReference>
<dbReference type="Pfam" id="PF07394">
    <property type="entry name" value="DUF1501"/>
    <property type="match status" value="1"/>
</dbReference>
<evidence type="ECO:0000313" key="1">
    <source>
        <dbReference type="EMBL" id="RBP37367.1"/>
    </source>
</evidence>